<feature type="binding site" evidence="4">
    <location>
        <position position="211"/>
    </location>
    <ligand>
        <name>pyruvate</name>
        <dbReference type="ChEBI" id="CHEBI:15361"/>
    </ligand>
</feature>
<sequence length="311" mass="34153">MDRSSVDWRGYIPATTTTFERDGTYNDAKFRQLLEWLHAQGMHGTVIAGTTGEWFALDRSERLAVYRAAGETLKGKMTIIAGCTGFSADDVVENAQMAADAKFDGILVTPPPYIAPNESELFSFYEDINNRISLPMCVYNWPPGTNIDMSLGLLTRLADLDKVVAIKNSTGNFRHFLDTFFALKDKVRIFGVPMNEMGASLVQHHNADGLMGAGGVLGSDQPNFFNSIWAGNIDEALAYGAKDRAIMTEWFNHDYTAKFGSAAAIFKEALNVQGVSGGYPRKPLLELTPENQEVICHSLRALGKTLVHDAA</sequence>
<proteinExistence type="inferred from homology"/>
<organism evidence="5 6">
    <name type="scientific">Govanella unica</name>
    <dbReference type="NCBI Taxonomy" id="2975056"/>
    <lineage>
        <taxon>Bacteria</taxon>
        <taxon>Pseudomonadati</taxon>
        <taxon>Pseudomonadota</taxon>
        <taxon>Alphaproteobacteria</taxon>
        <taxon>Emcibacterales</taxon>
        <taxon>Govanellaceae</taxon>
        <taxon>Govanella</taxon>
    </lineage>
</organism>
<dbReference type="Pfam" id="PF00701">
    <property type="entry name" value="DHDPS"/>
    <property type="match status" value="1"/>
</dbReference>
<accession>A0A9X3TY13</accession>
<dbReference type="GO" id="GO:0005829">
    <property type="term" value="C:cytosol"/>
    <property type="evidence" value="ECO:0007669"/>
    <property type="project" value="TreeGrafter"/>
</dbReference>
<dbReference type="PRINTS" id="PR00146">
    <property type="entry name" value="DHPICSNTHASE"/>
</dbReference>
<protein>
    <submittedName>
        <fullName evidence="5">Dihydrodipicolinate synthase family protein</fullName>
    </submittedName>
</protein>
<dbReference type="Gene3D" id="3.20.20.70">
    <property type="entry name" value="Aldolase class I"/>
    <property type="match status" value="1"/>
</dbReference>
<dbReference type="EMBL" id="JANWOI010000002">
    <property type="protein sequence ID" value="MDA5193462.1"/>
    <property type="molecule type" value="Genomic_DNA"/>
</dbReference>
<dbReference type="PANTHER" id="PTHR42849">
    <property type="entry name" value="N-ACETYLNEURAMINATE LYASE"/>
    <property type="match status" value="1"/>
</dbReference>
<dbReference type="CDD" id="cd00408">
    <property type="entry name" value="DHDPS-like"/>
    <property type="match status" value="1"/>
</dbReference>
<reference evidence="5" key="2">
    <citation type="journal article" date="2023" name="Syst. Appl. Microbiol.">
        <title>Govania unica gen. nov., sp. nov., a rare biosphere bacterium that represents a novel family in the class Alphaproteobacteria.</title>
        <authorList>
            <person name="Vandamme P."/>
            <person name="Peeters C."/>
            <person name="Hettiarachchi A."/>
            <person name="Cnockaert M."/>
            <person name="Carlier A."/>
        </authorList>
    </citation>
    <scope>NUCLEOTIDE SEQUENCE</scope>
    <source>
        <strain evidence="5">LMG 31809</strain>
    </source>
</reference>
<dbReference type="SMART" id="SM01130">
    <property type="entry name" value="DHDPS"/>
    <property type="match status" value="1"/>
</dbReference>
<keyword evidence="6" id="KW-1185">Reference proteome</keyword>
<feature type="binding site" evidence="4">
    <location>
        <position position="51"/>
    </location>
    <ligand>
        <name>pyruvate</name>
        <dbReference type="ChEBI" id="CHEBI:15361"/>
    </ligand>
</feature>
<comment type="caution">
    <text evidence="5">The sequence shown here is derived from an EMBL/GenBank/DDBJ whole genome shotgun (WGS) entry which is preliminary data.</text>
</comment>
<gene>
    <name evidence="5" type="ORF">NYP16_05780</name>
</gene>
<dbReference type="GO" id="GO:0019262">
    <property type="term" value="P:N-acetylneuraminate catabolic process"/>
    <property type="evidence" value="ECO:0007669"/>
    <property type="project" value="TreeGrafter"/>
</dbReference>
<feature type="active site" description="Schiff-base intermediate with substrate" evidence="3">
    <location>
        <position position="167"/>
    </location>
</feature>
<keyword evidence="1 2" id="KW-0456">Lyase</keyword>
<reference evidence="5" key="1">
    <citation type="submission" date="2022-08" db="EMBL/GenBank/DDBJ databases">
        <authorList>
            <person name="Vandamme P."/>
            <person name="Hettiarachchi A."/>
            <person name="Peeters C."/>
            <person name="Cnockaert M."/>
            <person name="Carlier A."/>
        </authorList>
    </citation>
    <scope>NUCLEOTIDE SEQUENCE</scope>
    <source>
        <strain evidence="5">LMG 31809</strain>
    </source>
</reference>
<comment type="similarity">
    <text evidence="2">Belongs to the DapA family.</text>
</comment>
<evidence type="ECO:0000256" key="4">
    <source>
        <dbReference type="PIRSR" id="PIRSR001365-2"/>
    </source>
</evidence>
<dbReference type="RefSeq" id="WP_274943164.1">
    <property type="nucleotide sequence ID" value="NZ_JANWOI010000002.1"/>
</dbReference>
<dbReference type="PANTHER" id="PTHR42849:SF1">
    <property type="entry name" value="N-ACETYLNEURAMINATE LYASE"/>
    <property type="match status" value="1"/>
</dbReference>
<dbReference type="Proteomes" id="UP001141619">
    <property type="component" value="Unassembled WGS sequence"/>
</dbReference>
<name>A0A9X3TY13_9PROT</name>
<evidence type="ECO:0000313" key="6">
    <source>
        <dbReference type="Proteomes" id="UP001141619"/>
    </source>
</evidence>
<evidence type="ECO:0000256" key="3">
    <source>
        <dbReference type="PIRSR" id="PIRSR001365-1"/>
    </source>
</evidence>
<dbReference type="GO" id="GO:0008747">
    <property type="term" value="F:N-acetylneuraminate lyase activity"/>
    <property type="evidence" value="ECO:0007669"/>
    <property type="project" value="TreeGrafter"/>
</dbReference>
<dbReference type="PIRSF" id="PIRSF001365">
    <property type="entry name" value="DHDPS"/>
    <property type="match status" value="1"/>
</dbReference>
<evidence type="ECO:0000256" key="2">
    <source>
        <dbReference type="PIRNR" id="PIRNR001365"/>
    </source>
</evidence>
<dbReference type="InterPro" id="IPR013785">
    <property type="entry name" value="Aldolase_TIM"/>
</dbReference>
<evidence type="ECO:0000256" key="1">
    <source>
        <dbReference type="ARBA" id="ARBA00023239"/>
    </source>
</evidence>
<evidence type="ECO:0000313" key="5">
    <source>
        <dbReference type="EMBL" id="MDA5193462.1"/>
    </source>
</evidence>
<dbReference type="InterPro" id="IPR002220">
    <property type="entry name" value="DapA-like"/>
</dbReference>
<dbReference type="SUPFAM" id="SSF51569">
    <property type="entry name" value="Aldolase"/>
    <property type="match status" value="1"/>
</dbReference>
<dbReference type="AlphaFoldDB" id="A0A9X3TY13"/>
<feature type="active site" description="Proton donor/acceptor" evidence="3">
    <location>
        <position position="139"/>
    </location>
</feature>